<keyword evidence="3" id="KW-1185">Reference proteome</keyword>
<evidence type="ECO:0000256" key="1">
    <source>
        <dbReference type="SAM" id="MobiDB-lite"/>
    </source>
</evidence>
<organism evidence="2 3">
    <name type="scientific">Eumeta variegata</name>
    <name type="common">Bagworm moth</name>
    <name type="synonym">Eumeta japonica</name>
    <dbReference type="NCBI Taxonomy" id="151549"/>
    <lineage>
        <taxon>Eukaryota</taxon>
        <taxon>Metazoa</taxon>
        <taxon>Ecdysozoa</taxon>
        <taxon>Arthropoda</taxon>
        <taxon>Hexapoda</taxon>
        <taxon>Insecta</taxon>
        <taxon>Pterygota</taxon>
        <taxon>Neoptera</taxon>
        <taxon>Endopterygota</taxon>
        <taxon>Lepidoptera</taxon>
        <taxon>Glossata</taxon>
        <taxon>Ditrysia</taxon>
        <taxon>Tineoidea</taxon>
        <taxon>Psychidae</taxon>
        <taxon>Oiketicinae</taxon>
        <taxon>Eumeta</taxon>
    </lineage>
</organism>
<reference evidence="2 3" key="1">
    <citation type="journal article" date="2019" name="Commun. Biol.">
        <title>The bagworm genome reveals a unique fibroin gene that provides high tensile strength.</title>
        <authorList>
            <person name="Kono N."/>
            <person name="Nakamura H."/>
            <person name="Ohtoshi R."/>
            <person name="Tomita M."/>
            <person name="Numata K."/>
            <person name="Arakawa K."/>
        </authorList>
    </citation>
    <scope>NUCLEOTIDE SEQUENCE [LARGE SCALE GENOMIC DNA]</scope>
</reference>
<feature type="region of interest" description="Disordered" evidence="1">
    <location>
        <begin position="1"/>
        <end position="29"/>
    </location>
</feature>
<evidence type="ECO:0000313" key="2">
    <source>
        <dbReference type="EMBL" id="GBP14464.1"/>
    </source>
</evidence>
<comment type="caution">
    <text evidence="2">The sequence shown here is derived from an EMBL/GenBank/DDBJ whole genome shotgun (WGS) entry which is preliminary data.</text>
</comment>
<gene>
    <name evidence="2" type="ORF">EVAR_7746_1</name>
</gene>
<proteinExistence type="predicted"/>
<dbReference type="Proteomes" id="UP000299102">
    <property type="component" value="Unassembled WGS sequence"/>
</dbReference>
<evidence type="ECO:0000313" key="3">
    <source>
        <dbReference type="Proteomes" id="UP000299102"/>
    </source>
</evidence>
<name>A0A4C1TK80_EUMVA</name>
<dbReference type="EMBL" id="BGZK01000064">
    <property type="protein sequence ID" value="GBP14464.1"/>
    <property type="molecule type" value="Genomic_DNA"/>
</dbReference>
<dbReference type="AlphaFoldDB" id="A0A4C1TK80"/>
<feature type="compositionally biased region" description="Basic and acidic residues" evidence="1">
    <location>
        <begin position="1"/>
        <end position="24"/>
    </location>
</feature>
<sequence>MELELRVGPESESKVKAKSSHDNLGDDCLGNDIHIETGEQERNQNLERGIMLRGTTGRPRRRPRTRGRLEHWNLSQTVEGEIQLNKDNFELRKKRYAQS</sequence>
<protein>
    <submittedName>
        <fullName evidence="2">Uncharacterized protein</fullName>
    </submittedName>
</protein>
<accession>A0A4C1TK80</accession>